<organism evidence="2 3">
    <name type="scientific">Streptomonospora salina</name>
    <dbReference type="NCBI Taxonomy" id="104205"/>
    <lineage>
        <taxon>Bacteria</taxon>
        <taxon>Bacillati</taxon>
        <taxon>Actinomycetota</taxon>
        <taxon>Actinomycetes</taxon>
        <taxon>Streptosporangiales</taxon>
        <taxon>Nocardiopsidaceae</taxon>
        <taxon>Streptomonospora</taxon>
    </lineage>
</organism>
<name>A0A841EAP3_9ACTN</name>
<sequence>MPTFDTPEPITAEIDLFIGTVQIDAGDRADTTVEVQPRDAAKDADVRLAERIRIEYGGGRLLVNDPDNTGLGRLLRKGVADVTIELPAGSQVQAEANNADIRCDGLLGDSRITASVGNLVLDRVAGHAELTSTHGLIRAREIDGTATVQTTHGSVTLGTVTGRLRMKTAHGDIVADRALDSVEAKTAHGGVRIREVVRGRVDLETSYRELEIGIAEGTAAWLDASTKHGSVTSSLEAAEDPGDADETVEVHARTNYGDIVVRRA</sequence>
<dbReference type="Pfam" id="PF13349">
    <property type="entry name" value="DUF4097"/>
    <property type="match status" value="1"/>
</dbReference>
<feature type="domain" description="DUF4097" evidence="1">
    <location>
        <begin position="20"/>
        <end position="214"/>
    </location>
</feature>
<dbReference type="RefSeq" id="WP_184634608.1">
    <property type="nucleotide sequence ID" value="NZ_BAABKT010000014.1"/>
</dbReference>
<dbReference type="InterPro" id="IPR025164">
    <property type="entry name" value="Toastrack_DUF4097"/>
</dbReference>
<evidence type="ECO:0000259" key="1">
    <source>
        <dbReference type="Pfam" id="PF13349"/>
    </source>
</evidence>
<evidence type="ECO:0000313" key="2">
    <source>
        <dbReference type="EMBL" id="MBB5998399.1"/>
    </source>
</evidence>
<reference evidence="2 3" key="1">
    <citation type="submission" date="2020-08" db="EMBL/GenBank/DDBJ databases">
        <title>Sequencing the genomes of 1000 actinobacteria strains.</title>
        <authorList>
            <person name="Klenk H.-P."/>
        </authorList>
    </citation>
    <scope>NUCLEOTIDE SEQUENCE [LARGE SCALE GENOMIC DNA]</scope>
    <source>
        <strain evidence="2 3">DSM 44593</strain>
    </source>
</reference>
<dbReference type="EMBL" id="JACHLY010000001">
    <property type="protein sequence ID" value="MBB5998399.1"/>
    <property type="molecule type" value="Genomic_DNA"/>
</dbReference>
<dbReference type="AlphaFoldDB" id="A0A841EAP3"/>
<dbReference type="Proteomes" id="UP000578077">
    <property type="component" value="Unassembled WGS sequence"/>
</dbReference>
<protein>
    <submittedName>
        <fullName evidence="2">DUF4097 and DUF4098 domain-containing protein YvlB</fullName>
    </submittedName>
</protein>
<keyword evidence="3" id="KW-1185">Reference proteome</keyword>
<evidence type="ECO:0000313" key="3">
    <source>
        <dbReference type="Proteomes" id="UP000578077"/>
    </source>
</evidence>
<comment type="caution">
    <text evidence="2">The sequence shown here is derived from an EMBL/GenBank/DDBJ whole genome shotgun (WGS) entry which is preliminary data.</text>
</comment>
<proteinExistence type="predicted"/>
<accession>A0A841EAP3</accession>
<gene>
    <name evidence="2" type="ORF">HNR25_002150</name>
</gene>